<keyword evidence="1 2" id="KW-0378">Hydrolase</keyword>
<dbReference type="RefSeq" id="WP_377813961.1">
    <property type="nucleotide sequence ID" value="NZ_JBHRSJ010000016.1"/>
</dbReference>
<keyword evidence="4" id="KW-1185">Reference proteome</keyword>
<feature type="short sequence motif" description="HXTX 2" evidence="2">
    <location>
        <begin position="120"/>
        <end position="123"/>
    </location>
</feature>
<gene>
    <name evidence="3" type="primary">thpR</name>
    <name evidence="3" type="ORF">ACFOJE_08885</name>
</gene>
<evidence type="ECO:0000256" key="1">
    <source>
        <dbReference type="ARBA" id="ARBA00022801"/>
    </source>
</evidence>
<dbReference type="EC" id="3.1.4.58" evidence="2"/>
<comment type="caution">
    <text evidence="3">The sequence shown here is derived from an EMBL/GenBank/DDBJ whole genome shotgun (WGS) entry which is preliminary data.</text>
</comment>
<organism evidence="3 4">
    <name type="scientific">Azotobacter bryophylli</name>
    <dbReference type="NCBI Taxonomy" id="1986537"/>
    <lineage>
        <taxon>Bacteria</taxon>
        <taxon>Pseudomonadati</taxon>
        <taxon>Pseudomonadota</taxon>
        <taxon>Gammaproteobacteria</taxon>
        <taxon>Pseudomonadales</taxon>
        <taxon>Pseudomonadaceae</taxon>
        <taxon>Azotobacter</taxon>
    </lineage>
</organism>
<dbReference type="InterPro" id="IPR004175">
    <property type="entry name" value="RNA_CPDase"/>
</dbReference>
<accession>A0ABV7ATT0</accession>
<dbReference type="Pfam" id="PF13563">
    <property type="entry name" value="2_5_RNA_ligase2"/>
    <property type="match status" value="1"/>
</dbReference>
<feature type="short sequence motif" description="HXTX 1" evidence="2">
    <location>
        <begin position="39"/>
        <end position="42"/>
    </location>
</feature>
<sequence length="173" mass="19261">MGLRLFFGIPLPHRQAEIIAAWRDSLTLRGRPVAASNLHLTLAFLGDQPADRLAELSEIASRIEASQFSLTLDRLTISHHGLLALGPASPPSALLDLESQLREGLLACGYPLDTREFWPHVTLARRCLIRPGLSAPSYACQIERFALYQSINDGRGMAYIPLLHWLLGRREED</sequence>
<comment type="catalytic activity">
    <reaction evidence="2">
        <text>a 3'-end 2',3'-cyclophospho-ribonucleotide-RNA + H2O = a 3'-end 2'-phospho-ribonucleotide-RNA + H(+)</text>
        <dbReference type="Rhea" id="RHEA:11828"/>
        <dbReference type="Rhea" id="RHEA-COMP:10464"/>
        <dbReference type="Rhea" id="RHEA-COMP:17353"/>
        <dbReference type="ChEBI" id="CHEBI:15377"/>
        <dbReference type="ChEBI" id="CHEBI:15378"/>
        <dbReference type="ChEBI" id="CHEBI:83064"/>
        <dbReference type="ChEBI" id="CHEBI:173113"/>
        <dbReference type="EC" id="3.1.4.58"/>
    </reaction>
</comment>
<dbReference type="Proteomes" id="UP001595457">
    <property type="component" value="Unassembled WGS sequence"/>
</dbReference>
<evidence type="ECO:0000256" key="2">
    <source>
        <dbReference type="HAMAP-Rule" id="MF_01940"/>
    </source>
</evidence>
<name>A0ABV7ATT0_9GAMM</name>
<evidence type="ECO:0000313" key="3">
    <source>
        <dbReference type="EMBL" id="MFC2972321.1"/>
    </source>
</evidence>
<comment type="similarity">
    <text evidence="2">Belongs to the 2H phosphoesterase superfamily. ThpR family.</text>
</comment>
<dbReference type="PANTHER" id="PTHR35561">
    <property type="entry name" value="RNA 2',3'-CYCLIC PHOSPHODIESTERASE"/>
    <property type="match status" value="1"/>
</dbReference>
<feature type="active site" description="Proton acceptor" evidence="2">
    <location>
        <position position="120"/>
    </location>
</feature>
<dbReference type="EMBL" id="JBHRSJ010000016">
    <property type="protein sequence ID" value="MFC2972321.1"/>
    <property type="molecule type" value="Genomic_DNA"/>
</dbReference>
<reference evidence="4" key="1">
    <citation type="journal article" date="2019" name="Int. J. Syst. Evol. Microbiol.">
        <title>The Global Catalogue of Microorganisms (GCM) 10K type strain sequencing project: providing services to taxonomists for standard genome sequencing and annotation.</title>
        <authorList>
            <consortium name="The Broad Institute Genomics Platform"/>
            <consortium name="The Broad Institute Genome Sequencing Center for Infectious Disease"/>
            <person name="Wu L."/>
            <person name="Ma J."/>
        </authorList>
    </citation>
    <scope>NUCLEOTIDE SEQUENCE [LARGE SCALE GENOMIC DNA]</scope>
    <source>
        <strain evidence="4">KCTC 62195</strain>
    </source>
</reference>
<dbReference type="SUPFAM" id="SSF55144">
    <property type="entry name" value="LigT-like"/>
    <property type="match status" value="1"/>
</dbReference>
<comment type="function">
    <text evidence="2">Hydrolyzes RNA 2',3'-cyclic phosphodiester to an RNA 2'-phosphomonoester.</text>
</comment>
<dbReference type="NCBIfam" id="TIGR02258">
    <property type="entry name" value="2_5_ligase"/>
    <property type="match status" value="1"/>
</dbReference>
<dbReference type="PANTHER" id="PTHR35561:SF1">
    <property type="entry name" value="RNA 2',3'-CYCLIC PHOSPHODIESTERASE"/>
    <property type="match status" value="1"/>
</dbReference>
<dbReference type="InterPro" id="IPR009097">
    <property type="entry name" value="Cyclic_Pdiesterase"/>
</dbReference>
<evidence type="ECO:0000313" key="4">
    <source>
        <dbReference type="Proteomes" id="UP001595457"/>
    </source>
</evidence>
<protein>
    <recommendedName>
        <fullName evidence="2">RNA 2',3'-cyclic phosphodiesterase</fullName>
        <shortName evidence="2">RNA 2',3'-CPDase</shortName>
        <ecNumber evidence="2">3.1.4.58</ecNumber>
    </recommendedName>
</protein>
<proteinExistence type="inferred from homology"/>
<dbReference type="HAMAP" id="MF_01940">
    <property type="entry name" value="RNA_CPDase"/>
    <property type="match status" value="1"/>
</dbReference>
<feature type="active site" description="Proton donor" evidence="2">
    <location>
        <position position="39"/>
    </location>
</feature>
<dbReference type="Gene3D" id="3.90.1140.10">
    <property type="entry name" value="Cyclic phosphodiesterase"/>
    <property type="match status" value="1"/>
</dbReference>